<evidence type="ECO:0000259" key="4">
    <source>
        <dbReference type="Pfam" id="PF00685"/>
    </source>
</evidence>
<dbReference type="Gramene" id="AUR62020970-RA">
    <property type="protein sequence ID" value="AUR62020970-RA:cds"/>
    <property type="gene ID" value="AUR62020970"/>
</dbReference>
<dbReference type="EnsemblPlants" id="AUR62020970-RA">
    <property type="protein sequence ID" value="AUR62020970-RA:cds"/>
    <property type="gene ID" value="AUR62020970"/>
</dbReference>
<dbReference type="RefSeq" id="XP_021749224.1">
    <property type="nucleotide sequence ID" value="XM_021893532.1"/>
</dbReference>
<accession>A0A803LZR9</accession>
<dbReference type="PANTHER" id="PTHR11783">
    <property type="entry name" value="SULFOTRANSFERASE SULT"/>
    <property type="match status" value="1"/>
</dbReference>
<dbReference type="SMR" id="A0A803LZR9"/>
<reference evidence="5" key="1">
    <citation type="journal article" date="2017" name="Nature">
        <title>The genome of Chenopodium quinoa.</title>
        <authorList>
            <person name="Jarvis D.E."/>
            <person name="Ho Y.S."/>
            <person name="Lightfoot D.J."/>
            <person name="Schmoeckel S.M."/>
            <person name="Li B."/>
            <person name="Borm T.J.A."/>
            <person name="Ohyanagi H."/>
            <person name="Mineta K."/>
            <person name="Michell C.T."/>
            <person name="Saber N."/>
            <person name="Kharbatia N.M."/>
            <person name="Rupper R.R."/>
            <person name="Sharp A.R."/>
            <person name="Dally N."/>
            <person name="Boughton B.A."/>
            <person name="Woo Y.H."/>
            <person name="Gao G."/>
            <person name="Schijlen E.G.W.M."/>
            <person name="Guo X."/>
            <person name="Momin A.A."/>
            <person name="Negrao S."/>
            <person name="Al-Babili S."/>
            <person name="Gehring C."/>
            <person name="Roessner U."/>
            <person name="Jung C."/>
            <person name="Murphy K."/>
            <person name="Arold S.T."/>
            <person name="Gojobori T."/>
            <person name="van der Linden C.G."/>
            <person name="van Loo E.N."/>
            <person name="Jellen E.N."/>
            <person name="Maughan P.J."/>
            <person name="Tester M."/>
        </authorList>
    </citation>
    <scope>NUCLEOTIDE SEQUENCE [LARGE SCALE GENOMIC DNA]</scope>
    <source>
        <strain evidence="5">cv. PI 614886</strain>
    </source>
</reference>
<sequence length="345" mass="40310">MNQSQKQEEIIVPEKEVQQLQQCLPKANFIGSKIWKYQGYWYHDNHLQNVLEFQRHFQARDTDLIIGSLPKTGTTWLKSLLFAVVNRVSYSANHHQNPLLQNHPHELVYSLETDVYNKAFVYPRPHHLNELSSPRLLSTHLPYVSLPESIQTSGCRILYITRNPLDTLVSLYYFSIKVMKNYFSTDILKMILGMFYPTPTMQDFFEAFCEDRIPFGPFFDHAVGYWKASLEHSDKVLFLKYEELKDDPTVQLKRLAEFVGMPFTSQEESDGVIQKIIEMCSIKSMKELEVNKSGVINKLFDKDSYFRKGEVGDWTHHFTPPMVERMKKLMDEKLEGTGLSYKLTS</sequence>
<dbReference type="OMA" id="FEEYFEW"/>
<keyword evidence="2 3" id="KW-0808">Transferase</keyword>
<dbReference type="InterPro" id="IPR000863">
    <property type="entry name" value="Sulfotransferase_dom"/>
</dbReference>
<dbReference type="GeneID" id="110714976"/>
<dbReference type="GO" id="GO:0008146">
    <property type="term" value="F:sulfotransferase activity"/>
    <property type="evidence" value="ECO:0007669"/>
    <property type="project" value="InterPro"/>
</dbReference>
<dbReference type="Gene3D" id="3.40.50.300">
    <property type="entry name" value="P-loop containing nucleotide triphosphate hydrolases"/>
    <property type="match status" value="1"/>
</dbReference>
<comment type="similarity">
    <text evidence="1 3">Belongs to the sulfotransferase 1 family.</text>
</comment>
<evidence type="ECO:0000313" key="5">
    <source>
        <dbReference type="EnsemblPlants" id="AUR62020970-RA:cds"/>
    </source>
</evidence>
<dbReference type="OrthoDB" id="205623at2759"/>
<evidence type="ECO:0000313" key="6">
    <source>
        <dbReference type="Proteomes" id="UP000596660"/>
    </source>
</evidence>
<dbReference type="InterPro" id="IPR027417">
    <property type="entry name" value="P-loop_NTPase"/>
</dbReference>
<dbReference type="Proteomes" id="UP000596660">
    <property type="component" value="Unplaced"/>
</dbReference>
<reference evidence="5" key="2">
    <citation type="submission" date="2021-03" db="UniProtKB">
        <authorList>
            <consortium name="EnsemblPlants"/>
        </authorList>
    </citation>
    <scope>IDENTIFICATION</scope>
</reference>
<evidence type="ECO:0000256" key="2">
    <source>
        <dbReference type="ARBA" id="ARBA00022679"/>
    </source>
</evidence>
<proteinExistence type="inferred from homology"/>
<evidence type="ECO:0000256" key="1">
    <source>
        <dbReference type="ARBA" id="ARBA00005771"/>
    </source>
</evidence>
<organism evidence="5 6">
    <name type="scientific">Chenopodium quinoa</name>
    <name type="common">Quinoa</name>
    <dbReference type="NCBI Taxonomy" id="63459"/>
    <lineage>
        <taxon>Eukaryota</taxon>
        <taxon>Viridiplantae</taxon>
        <taxon>Streptophyta</taxon>
        <taxon>Embryophyta</taxon>
        <taxon>Tracheophyta</taxon>
        <taxon>Spermatophyta</taxon>
        <taxon>Magnoliopsida</taxon>
        <taxon>eudicotyledons</taxon>
        <taxon>Gunneridae</taxon>
        <taxon>Pentapetalae</taxon>
        <taxon>Caryophyllales</taxon>
        <taxon>Chenopodiaceae</taxon>
        <taxon>Chenopodioideae</taxon>
        <taxon>Atripliceae</taxon>
        <taxon>Chenopodium</taxon>
    </lineage>
</organism>
<dbReference type="EC" id="2.8.2.-" evidence="3"/>
<dbReference type="KEGG" id="cqi:110714976"/>
<evidence type="ECO:0000256" key="3">
    <source>
        <dbReference type="RuleBase" id="RU361155"/>
    </source>
</evidence>
<protein>
    <recommendedName>
        <fullName evidence="3">Sulfotransferase</fullName>
        <ecNumber evidence="3">2.8.2.-</ecNumber>
    </recommendedName>
</protein>
<name>A0A803LZR9_CHEQI</name>
<dbReference type="SUPFAM" id="SSF52540">
    <property type="entry name" value="P-loop containing nucleoside triphosphate hydrolases"/>
    <property type="match status" value="1"/>
</dbReference>
<feature type="domain" description="Sulfotransferase" evidence="4">
    <location>
        <begin position="61"/>
        <end position="338"/>
    </location>
</feature>
<gene>
    <name evidence="5" type="primary">LOC110714976</name>
</gene>
<dbReference type="Pfam" id="PF00685">
    <property type="entry name" value="Sulfotransfer_1"/>
    <property type="match status" value="1"/>
</dbReference>
<dbReference type="AlphaFoldDB" id="A0A803LZR9"/>
<keyword evidence="6" id="KW-1185">Reference proteome</keyword>